<gene>
    <name evidence="2" type="ORF">J2R99_000368</name>
</gene>
<dbReference type="Proteomes" id="UP001230253">
    <property type="component" value="Unassembled WGS sequence"/>
</dbReference>
<evidence type="ECO:0000313" key="3">
    <source>
        <dbReference type="Proteomes" id="UP001230253"/>
    </source>
</evidence>
<dbReference type="Pfam" id="PF09931">
    <property type="entry name" value="Phage_phiJL001_Gp84_N"/>
    <property type="match status" value="1"/>
</dbReference>
<name>A0ABU0C3H7_9BRAD</name>
<dbReference type="InterPro" id="IPR011928">
    <property type="entry name" value="Phage_phiJL001_Gp84"/>
</dbReference>
<keyword evidence="3" id="KW-1185">Reference proteome</keyword>
<organism evidence="2 3">
    <name type="scientific">Rhodopseudomonas julia</name>
    <dbReference type="NCBI Taxonomy" id="200617"/>
    <lineage>
        <taxon>Bacteria</taxon>
        <taxon>Pseudomonadati</taxon>
        <taxon>Pseudomonadota</taxon>
        <taxon>Alphaproteobacteria</taxon>
        <taxon>Hyphomicrobiales</taxon>
        <taxon>Nitrobacteraceae</taxon>
        <taxon>Rhodopseudomonas</taxon>
    </lineage>
</organism>
<evidence type="ECO:0000259" key="1">
    <source>
        <dbReference type="Pfam" id="PF09356"/>
    </source>
</evidence>
<reference evidence="2 3" key="1">
    <citation type="submission" date="2023-07" db="EMBL/GenBank/DDBJ databases">
        <title>Genomic Encyclopedia of Type Strains, Phase IV (KMG-IV): sequencing the most valuable type-strain genomes for metagenomic binning, comparative biology and taxonomic classification.</title>
        <authorList>
            <person name="Goeker M."/>
        </authorList>
    </citation>
    <scope>NUCLEOTIDE SEQUENCE [LARGE SCALE GENOMIC DNA]</scope>
    <source>
        <strain evidence="2 3">DSM 11549</strain>
    </source>
</reference>
<proteinExistence type="predicted"/>
<comment type="caution">
    <text evidence="2">The sequence shown here is derived from an EMBL/GenBank/DDBJ whole genome shotgun (WGS) entry which is preliminary data.</text>
</comment>
<dbReference type="EMBL" id="JAUSUK010000001">
    <property type="protein sequence ID" value="MDQ0324519.1"/>
    <property type="molecule type" value="Genomic_DNA"/>
</dbReference>
<dbReference type="Pfam" id="PF09356">
    <property type="entry name" value="Phage_BR0599"/>
    <property type="match status" value="1"/>
</dbReference>
<dbReference type="InterPro" id="IPR018964">
    <property type="entry name" value="Phage_phiJL001_Gp84_C"/>
</dbReference>
<sequence>MKDFSAALTAHLEAGVTSLCACWTLIRADGVRLGFTDHDRRLVFGGVTYEPQNGLTASGGVAHAGLEVGGLDVAGALSSDRLSEEDLLAGLYDNARVEMWLVNWAAPDMRHLMRIASIGEVTREDHAFKAELRGLAHALDQESGRLFAHLCDADLGDSRCRVDLAALRVEAVVTATDGVGWIEAGELGAEDGVRDGSLARGLLTFLSGANQGRAIEVARHSVEGTAHRLTLWQKMEREIAVGDRVAVTPGCDKRLATCRERFANTLNFRGFPHMPGNDFVWSVASGGEVSTTTPFIGRPGPNE</sequence>
<dbReference type="RefSeq" id="WP_307152799.1">
    <property type="nucleotide sequence ID" value="NZ_JAUSUK010000001.1"/>
</dbReference>
<protein>
    <submittedName>
        <fullName evidence="2">Phage protein (TIGR02218 family)</fullName>
    </submittedName>
</protein>
<feature type="domain" description="Bacteriophage phiJL001 Gp84 C-terminal" evidence="1">
    <location>
        <begin position="198"/>
        <end position="278"/>
    </location>
</feature>
<evidence type="ECO:0000313" key="2">
    <source>
        <dbReference type="EMBL" id="MDQ0324519.1"/>
    </source>
</evidence>
<dbReference type="NCBIfam" id="TIGR02218">
    <property type="entry name" value="phg_TIGR02218"/>
    <property type="match status" value="1"/>
</dbReference>
<accession>A0ABU0C3H7</accession>